<dbReference type="Proteomes" id="UP000663838">
    <property type="component" value="Unassembled WGS sequence"/>
</dbReference>
<name>A0A821WJA0_9BILA</name>
<protein>
    <submittedName>
        <fullName evidence="1">Uncharacterized protein</fullName>
    </submittedName>
</protein>
<organism evidence="1 2">
    <name type="scientific">Rotaria socialis</name>
    <dbReference type="NCBI Taxonomy" id="392032"/>
    <lineage>
        <taxon>Eukaryota</taxon>
        <taxon>Metazoa</taxon>
        <taxon>Spiralia</taxon>
        <taxon>Gnathifera</taxon>
        <taxon>Rotifera</taxon>
        <taxon>Eurotatoria</taxon>
        <taxon>Bdelloidea</taxon>
        <taxon>Philodinida</taxon>
        <taxon>Philodinidae</taxon>
        <taxon>Rotaria</taxon>
    </lineage>
</organism>
<evidence type="ECO:0000313" key="1">
    <source>
        <dbReference type="EMBL" id="CAF4926139.1"/>
    </source>
</evidence>
<dbReference type="AlphaFoldDB" id="A0A821WJA0"/>
<reference evidence="1" key="1">
    <citation type="submission" date="2021-02" db="EMBL/GenBank/DDBJ databases">
        <authorList>
            <person name="Nowell W R."/>
        </authorList>
    </citation>
    <scope>NUCLEOTIDE SEQUENCE</scope>
</reference>
<evidence type="ECO:0000313" key="2">
    <source>
        <dbReference type="Proteomes" id="UP000663838"/>
    </source>
</evidence>
<dbReference type="EMBL" id="CAJOBS010007991">
    <property type="protein sequence ID" value="CAF4926139.1"/>
    <property type="molecule type" value="Genomic_DNA"/>
</dbReference>
<accession>A0A821WJA0</accession>
<feature type="non-terminal residue" evidence="1">
    <location>
        <position position="21"/>
    </location>
</feature>
<proteinExistence type="predicted"/>
<comment type="caution">
    <text evidence="1">The sequence shown here is derived from an EMBL/GenBank/DDBJ whole genome shotgun (WGS) entry which is preliminary data.</text>
</comment>
<gene>
    <name evidence="1" type="ORF">TOA249_LOCUS32448</name>
</gene>
<sequence length="21" mass="2407">MQSGIMTCDLWEPPYTVYASN</sequence>